<reference evidence="3 4" key="1">
    <citation type="submission" date="2019-01" db="EMBL/GenBank/DDBJ databases">
        <title>A draft genome assembly of the solar-powered sea slug Elysia chlorotica.</title>
        <authorList>
            <person name="Cai H."/>
            <person name="Li Q."/>
            <person name="Fang X."/>
            <person name="Li J."/>
            <person name="Curtis N.E."/>
            <person name="Altenburger A."/>
            <person name="Shibata T."/>
            <person name="Feng M."/>
            <person name="Maeda T."/>
            <person name="Schwartz J.A."/>
            <person name="Shigenobu S."/>
            <person name="Lundholm N."/>
            <person name="Nishiyama T."/>
            <person name="Yang H."/>
            <person name="Hasebe M."/>
            <person name="Li S."/>
            <person name="Pierce S.K."/>
            <person name="Wang J."/>
        </authorList>
    </citation>
    <scope>NUCLEOTIDE SEQUENCE [LARGE SCALE GENOMIC DNA]</scope>
    <source>
        <strain evidence="3">EC2010</strain>
        <tissue evidence="3">Whole organism of an adult</tissue>
    </source>
</reference>
<sequence>MALNFNFSNINTITIVTTIVIIFVVHESTCMINNFRFKHSNTIRGSTLPFSVKIYGTYYIDIVGTPELEFMFFSKNASKLNDSVSDLIIKSLIPANFFNAKLTFSGNYPPLVCTGDIASLLVQINGAAHKKLQERISQIKNVIETENTFNEESFNFVKKWDYFVATSSQTENYKCKRLLSLQPTEDGSGGYEFSTVTTFESFQPIAFVDAFGIGVFNYKRIKDPNHIHYKSGQSLRYCGGVDYVGDMYTVEPRPKCPATTPEDARHHGKASITVYKPNIVSVKRSVTRCITQLTHVHAYENIVGSSRDAWRKTRTLPTSADYCREWKKTLTACPQFAVDSRSDADDIPNDHYIKKTWECNFVKQKSQNNAIKEYRTTPGLGYTYSRGSTEAYDKRTAIMSTGVMEISTPSITPVTPWMTIPKERLKFGEYTFNDITLIWDPIDETEVCPYVARYRGIVDYIKYKHGDYNMPIDVDNEDEKYTLFLLDDTHGAVFNVDSDKIIRSTSHIPCVPDLPRGSRTTMYHASDNQIILVTPVDVGGPNARDLHHMPKLMRHTGVDDQLHEAYDKVEVNGDTGKVDKVHEESDHPKYKIRRGQRDNV</sequence>
<organism evidence="3 4">
    <name type="scientific">Elysia chlorotica</name>
    <name type="common">Eastern emerald elysia</name>
    <name type="synonym">Sea slug</name>
    <dbReference type="NCBI Taxonomy" id="188477"/>
    <lineage>
        <taxon>Eukaryota</taxon>
        <taxon>Metazoa</taxon>
        <taxon>Spiralia</taxon>
        <taxon>Lophotrochozoa</taxon>
        <taxon>Mollusca</taxon>
        <taxon>Gastropoda</taxon>
        <taxon>Heterobranchia</taxon>
        <taxon>Euthyneura</taxon>
        <taxon>Panpulmonata</taxon>
        <taxon>Sacoglossa</taxon>
        <taxon>Placobranchoidea</taxon>
        <taxon>Plakobranchidae</taxon>
        <taxon>Elysia</taxon>
    </lineage>
</organism>
<evidence type="ECO:0000256" key="1">
    <source>
        <dbReference type="SAM" id="MobiDB-lite"/>
    </source>
</evidence>
<keyword evidence="4" id="KW-1185">Reference proteome</keyword>
<dbReference type="Proteomes" id="UP000271974">
    <property type="component" value="Unassembled WGS sequence"/>
</dbReference>
<feature type="region of interest" description="Disordered" evidence="1">
    <location>
        <begin position="573"/>
        <end position="600"/>
    </location>
</feature>
<name>A0A433SM95_ELYCH</name>
<proteinExistence type="predicted"/>
<protein>
    <submittedName>
        <fullName evidence="3">Uncharacterized protein</fullName>
    </submittedName>
</protein>
<accession>A0A433SM95</accession>
<feature type="non-terminal residue" evidence="3">
    <location>
        <position position="600"/>
    </location>
</feature>
<evidence type="ECO:0000313" key="4">
    <source>
        <dbReference type="Proteomes" id="UP000271974"/>
    </source>
</evidence>
<dbReference type="AlphaFoldDB" id="A0A433SM95"/>
<dbReference type="EMBL" id="RQTK01001446">
    <property type="protein sequence ID" value="RUS70293.1"/>
    <property type="molecule type" value="Genomic_DNA"/>
</dbReference>
<keyword evidence="2" id="KW-1133">Transmembrane helix</keyword>
<gene>
    <name evidence="3" type="ORF">EGW08_021970</name>
</gene>
<evidence type="ECO:0000256" key="2">
    <source>
        <dbReference type="SAM" id="Phobius"/>
    </source>
</evidence>
<dbReference type="OrthoDB" id="10536552at2759"/>
<keyword evidence="2" id="KW-0472">Membrane</keyword>
<keyword evidence="2" id="KW-0812">Transmembrane</keyword>
<feature type="transmembrane region" description="Helical" evidence="2">
    <location>
        <begin position="7"/>
        <end position="26"/>
    </location>
</feature>
<evidence type="ECO:0000313" key="3">
    <source>
        <dbReference type="EMBL" id="RUS70293.1"/>
    </source>
</evidence>
<comment type="caution">
    <text evidence="3">The sequence shown here is derived from an EMBL/GenBank/DDBJ whole genome shotgun (WGS) entry which is preliminary data.</text>
</comment>